<proteinExistence type="inferred from homology"/>
<feature type="domain" description="CBS" evidence="10">
    <location>
        <begin position="220"/>
        <end position="276"/>
    </location>
</feature>
<evidence type="ECO:0000313" key="12">
    <source>
        <dbReference type="Proteomes" id="UP000322981"/>
    </source>
</evidence>
<dbReference type="NCBIfam" id="TIGR00400">
    <property type="entry name" value="mgtE"/>
    <property type="match status" value="1"/>
</dbReference>
<gene>
    <name evidence="11" type="primary">mgtE</name>
    <name evidence="11" type="ORF">F2Q65_03775</name>
</gene>
<dbReference type="AlphaFoldDB" id="A0A5M8FT99"/>
<dbReference type="GO" id="GO:0005886">
    <property type="term" value="C:plasma membrane"/>
    <property type="evidence" value="ECO:0007669"/>
    <property type="project" value="UniProtKB-SubCell"/>
</dbReference>
<keyword evidence="3 9" id="KW-0813">Transport</keyword>
<dbReference type="Pfam" id="PF03448">
    <property type="entry name" value="MgtE_N"/>
    <property type="match status" value="1"/>
</dbReference>
<dbReference type="CDD" id="cd04606">
    <property type="entry name" value="CBS_pair_Mg_transporter"/>
    <property type="match status" value="1"/>
</dbReference>
<dbReference type="Gene3D" id="1.10.357.20">
    <property type="entry name" value="SLC41 divalent cation transporters, integral membrane domain"/>
    <property type="match status" value="1"/>
</dbReference>
<dbReference type="SUPFAM" id="SSF161093">
    <property type="entry name" value="MgtE membrane domain-like"/>
    <property type="match status" value="1"/>
</dbReference>
<evidence type="ECO:0000313" key="11">
    <source>
        <dbReference type="EMBL" id="KAA6187018.1"/>
    </source>
</evidence>
<keyword evidence="9" id="KW-1003">Cell membrane</keyword>
<dbReference type="SMART" id="SM00116">
    <property type="entry name" value="CBS"/>
    <property type="match status" value="2"/>
</dbReference>
<evidence type="ECO:0000256" key="9">
    <source>
        <dbReference type="RuleBase" id="RU362011"/>
    </source>
</evidence>
<feature type="domain" description="CBS" evidence="10">
    <location>
        <begin position="156"/>
        <end position="219"/>
    </location>
</feature>
<dbReference type="InterPro" id="IPR036739">
    <property type="entry name" value="SLC41_membr_dom_sf"/>
</dbReference>
<evidence type="ECO:0000256" key="3">
    <source>
        <dbReference type="ARBA" id="ARBA00022448"/>
    </source>
</evidence>
<evidence type="ECO:0000256" key="1">
    <source>
        <dbReference type="ARBA" id="ARBA00004141"/>
    </source>
</evidence>
<evidence type="ECO:0000256" key="6">
    <source>
        <dbReference type="ARBA" id="ARBA00022989"/>
    </source>
</evidence>
<evidence type="ECO:0000256" key="7">
    <source>
        <dbReference type="ARBA" id="ARBA00023136"/>
    </source>
</evidence>
<dbReference type="Gene3D" id="3.10.580.10">
    <property type="entry name" value="CBS-domain"/>
    <property type="match status" value="1"/>
</dbReference>
<feature type="transmembrane region" description="Helical" evidence="9">
    <location>
        <begin position="407"/>
        <end position="435"/>
    </location>
</feature>
<keyword evidence="12" id="KW-1185">Reference proteome</keyword>
<keyword evidence="5 9" id="KW-0460">Magnesium</keyword>
<dbReference type="InterPro" id="IPR006667">
    <property type="entry name" value="SLC41_membr_dom"/>
</dbReference>
<comment type="subcellular location">
    <subcellularLocation>
        <location evidence="9">Cell membrane</location>
        <topology evidence="9">Multi-pass membrane protein</topology>
    </subcellularLocation>
    <subcellularLocation>
        <location evidence="1">Membrane</location>
        <topology evidence="1">Multi-pass membrane protein</topology>
    </subcellularLocation>
</comment>
<keyword evidence="9" id="KW-0479">Metal-binding</keyword>
<organism evidence="11 12">
    <name type="scientific">Thiohalocapsa marina</name>
    <dbReference type="NCBI Taxonomy" id="424902"/>
    <lineage>
        <taxon>Bacteria</taxon>
        <taxon>Pseudomonadati</taxon>
        <taxon>Pseudomonadota</taxon>
        <taxon>Gammaproteobacteria</taxon>
        <taxon>Chromatiales</taxon>
        <taxon>Chromatiaceae</taxon>
        <taxon>Thiohalocapsa</taxon>
    </lineage>
</organism>
<dbReference type="SMART" id="SM00924">
    <property type="entry name" value="MgtE_N"/>
    <property type="match status" value="1"/>
</dbReference>
<dbReference type="GO" id="GO:0046872">
    <property type="term" value="F:metal ion binding"/>
    <property type="evidence" value="ECO:0007669"/>
    <property type="project" value="UniProtKB-KW"/>
</dbReference>
<comment type="function">
    <text evidence="9">Acts as a magnesium transporter.</text>
</comment>
<dbReference type="Gene3D" id="1.25.60.10">
    <property type="entry name" value="MgtE N-terminal domain-like"/>
    <property type="match status" value="1"/>
</dbReference>
<keyword evidence="4 9" id="KW-0812">Transmembrane</keyword>
<comment type="caution">
    <text evidence="11">The sequence shown here is derived from an EMBL/GenBank/DDBJ whole genome shotgun (WGS) entry which is preliminary data.</text>
</comment>
<sequence length="471" mass="51300">MNEQNVIPDELRWVRGRPGDRLDENRPTVKAIGRLLKHGETDTVRKLLRRWHPRDIVELLVQLPLKRARKLFLSLPPGPAAKVIAGLNDDFRAALLEDATIDRLIKLFDSLDPEDAVDAIDELPEEVQARLLPHLRDFGTISELMTYKEDSAGGIMTRKFVVVPPDWTVDQVINEVRRHANRIKKLSAVYVVDADRRLTGYLKLRDLLLHPSERQVADIMRTDYVAVRSDMDQEEVVRITERNDLASVPVVDADGRLLGRITSDELQRVVRDEAEEDLHLLSGISPDTRPDEPVLGIVRNRLPWLLAGLVGATVSGSIVGSFQQEIAAAAILASFIPMVMSMAGNAGIQAATVAIQGLATGTIWLGDLPWRLGREVLGALINGLAAGIILAAVVLIAGPYIGIQEPALLALTAGLALAGVTLLAAVLGATIPLLLNHFGIDPAMATGIFITTGNDILAVLIFFVAATAIYL</sequence>
<feature type="transmembrane region" description="Helical" evidence="9">
    <location>
        <begin position="380"/>
        <end position="401"/>
    </location>
</feature>
<feature type="transmembrane region" description="Helical" evidence="9">
    <location>
        <begin position="302"/>
        <end position="319"/>
    </location>
</feature>
<dbReference type="InterPro" id="IPR046342">
    <property type="entry name" value="CBS_dom_sf"/>
</dbReference>
<dbReference type="SUPFAM" id="SSF158791">
    <property type="entry name" value="MgtE N-terminal domain-like"/>
    <property type="match status" value="1"/>
</dbReference>
<evidence type="ECO:0000256" key="8">
    <source>
        <dbReference type="PROSITE-ProRule" id="PRU00703"/>
    </source>
</evidence>
<reference evidence="11 12" key="1">
    <citation type="submission" date="2019-09" db="EMBL/GenBank/DDBJ databases">
        <title>Whole-genome sequence of the purple sulfur bacterium Thiohalocapsa marina DSM 19078.</title>
        <authorList>
            <person name="Kyndt J.A."/>
            <person name="Meyer T.E."/>
        </authorList>
    </citation>
    <scope>NUCLEOTIDE SEQUENCE [LARGE SCALE GENOMIC DNA]</scope>
    <source>
        <strain evidence="11 12">DSM 19078</strain>
    </source>
</reference>
<dbReference type="PROSITE" id="PS51371">
    <property type="entry name" value="CBS"/>
    <property type="match status" value="2"/>
</dbReference>
<name>A0A5M8FT99_9GAMM</name>
<dbReference type="EMBL" id="VWXX01000003">
    <property type="protein sequence ID" value="KAA6187018.1"/>
    <property type="molecule type" value="Genomic_DNA"/>
</dbReference>
<comment type="similarity">
    <text evidence="2 9">Belongs to the SLC41A transporter family.</text>
</comment>
<dbReference type="RefSeq" id="WP_150090568.1">
    <property type="nucleotide sequence ID" value="NZ_JBFUOH010000138.1"/>
</dbReference>
<protein>
    <recommendedName>
        <fullName evidence="9">Magnesium transporter MgtE</fullName>
    </recommendedName>
</protein>
<dbReference type="PANTHER" id="PTHR43773:SF1">
    <property type="entry name" value="MAGNESIUM TRANSPORTER MGTE"/>
    <property type="match status" value="1"/>
</dbReference>
<feature type="transmembrane region" description="Helical" evidence="9">
    <location>
        <begin position="350"/>
        <end position="368"/>
    </location>
</feature>
<dbReference type="Pfam" id="PF01769">
    <property type="entry name" value="MgtE"/>
    <property type="match status" value="1"/>
</dbReference>
<dbReference type="OrthoDB" id="9790355at2"/>
<dbReference type="InterPro" id="IPR006668">
    <property type="entry name" value="Mg_transptr_MgtE_intracell_dom"/>
</dbReference>
<dbReference type="InterPro" id="IPR000644">
    <property type="entry name" value="CBS_dom"/>
</dbReference>
<comment type="subunit">
    <text evidence="9">Homodimer.</text>
</comment>
<dbReference type="SUPFAM" id="SSF54631">
    <property type="entry name" value="CBS-domain pair"/>
    <property type="match status" value="1"/>
</dbReference>
<dbReference type="InterPro" id="IPR006669">
    <property type="entry name" value="MgtE_transporter"/>
</dbReference>
<dbReference type="PANTHER" id="PTHR43773">
    <property type="entry name" value="MAGNESIUM TRANSPORTER MGTE"/>
    <property type="match status" value="1"/>
</dbReference>
<dbReference type="GO" id="GO:0015095">
    <property type="term" value="F:magnesium ion transmembrane transporter activity"/>
    <property type="evidence" value="ECO:0007669"/>
    <property type="project" value="UniProtKB-UniRule"/>
</dbReference>
<evidence type="ECO:0000256" key="2">
    <source>
        <dbReference type="ARBA" id="ARBA00009749"/>
    </source>
</evidence>
<feature type="transmembrane region" description="Helical" evidence="9">
    <location>
        <begin position="447"/>
        <end position="470"/>
    </location>
</feature>
<accession>A0A5M8FT99</accession>
<keyword evidence="8" id="KW-0129">CBS domain</keyword>
<keyword evidence="7 9" id="KW-0472">Membrane</keyword>
<dbReference type="Pfam" id="PF00571">
    <property type="entry name" value="CBS"/>
    <property type="match status" value="2"/>
</dbReference>
<evidence type="ECO:0000256" key="4">
    <source>
        <dbReference type="ARBA" id="ARBA00022692"/>
    </source>
</evidence>
<evidence type="ECO:0000256" key="5">
    <source>
        <dbReference type="ARBA" id="ARBA00022842"/>
    </source>
</evidence>
<keyword evidence="6 9" id="KW-1133">Transmembrane helix</keyword>
<dbReference type="InterPro" id="IPR038076">
    <property type="entry name" value="MgtE_N_sf"/>
</dbReference>
<evidence type="ECO:0000259" key="10">
    <source>
        <dbReference type="PROSITE" id="PS51371"/>
    </source>
</evidence>
<dbReference type="Proteomes" id="UP000322981">
    <property type="component" value="Unassembled WGS sequence"/>
</dbReference>